<name>A0ABN8IT61_9NEOP</name>
<dbReference type="EMBL" id="OW152815">
    <property type="protein sequence ID" value="CAH2062889.1"/>
    <property type="molecule type" value="Genomic_DNA"/>
</dbReference>
<proteinExistence type="predicted"/>
<sequence length="188" mass="21825">MEGGPNTEAELKIRHCKNFKQDYNGENEKKQNSRDCFEVSETLKFEIQRFVEIAKYFSSPLKKTASYACEKSIVSYPKQFTLEYRRGVASTGCVKFCNLTLEPVYIKYYNVYPEVEHLKFQNLSRSRCRRIPPGLYFHLNIVYNNVTEATPIRSKLVFVATRKTSTPCYQICGIDLEIVTQKVKVTNS</sequence>
<gene>
    <name evidence="1" type="ORF">IPOD504_LOCUS12266</name>
</gene>
<keyword evidence="2" id="KW-1185">Reference proteome</keyword>
<organism evidence="1 2">
    <name type="scientific">Iphiclides podalirius</name>
    <name type="common">scarce swallowtail</name>
    <dbReference type="NCBI Taxonomy" id="110791"/>
    <lineage>
        <taxon>Eukaryota</taxon>
        <taxon>Metazoa</taxon>
        <taxon>Ecdysozoa</taxon>
        <taxon>Arthropoda</taxon>
        <taxon>Hexapoda</taxon>
        <taxon>Insecta</taxon>
        <taxon>Pterygota</taxon>
        <taxon>Neoptera</taxon>
        <taxon>Endopterygota</taxon>
        <taxon>Lepidoptera</taxon>
        <taxon>Glossata</taxon>
        <taxon>Ditrysia</taxon>
        <taxon>Papilionoidea</taxon>
        <taxon>Papilionidae</taxon>
        <taxon>Papilioninae</taxon>
        <taxon>Iphiclides</taxon>
    </lineage>
</organism>
<reference evidence="1" key="1">
    <citation type="submission" date="2022-03" db="EMBL/GenBank/DDBJ databases">
        <authorList>
            <person name="Martin H S."/>
        </authorList>
    </citation>
    <scope>NUCLEOTIDE SEQUENCE</scope>
</reference>
<protein>
    <submittedName>
        <fullName evidence="1">Uncharacterized protein</fullName>
    </submittedName>
</protein>
<evidence type="ECO:0000313" key="1">
    <source>
        <dbReference type="EMBL" id="CAH2062889.1"/>
    </source>
</evidence>
<accession>A0ABN8IT61</accession>
<dbReference type="Proteomes" id="UP000837857">
    <property type="component" value="Chromosome 3"/>
</dbReference>
<feature type="non-terminal residue" evidence="1">
    <location>
        <position position="188"/>
    </location>
</feature>
<evidence type="ECO:0000313" key="2">
    <source>
        <dbReference type="Proteomes" id="UP000837857"/>
    </source>
</evidence>